<protein>
    <recommendedName>
        <fullName evidence="11">Citrate transporter-like domain-containing protein</fullName>
    </recommendedName>
</protein>
<evidence type="ECO:0000313" key="13">
    <source>
        <dbReference type="Proteomes" id="UP000824890"/>
    </source>
</evidence>
<evidence type="ECO:0000256" key="4">
    <source>
        <dbReference type="ARBA" id="ARBA00022692"/>
    </source>
</evidence>
<proteinExistence type="inferred from homology"/>
<evidence type="ECO:0000256" key="8">
    <source>
        <dbReference type="ARBA" id="ARBA00023136"/>
    </source>
</evidence>
<evidence type="ECO:0000256" key="3">
    <source>
        <dbReference type="ARBA" id="ARBA00022449"/>
    </source>
</evidence>
<reference evidence="12 13" key="1">
    <citation type="submission" date="2021-05" db="EMBL/GenBank/DDBJ databases">
        <title>Genome Assembly of Synthetic Allotetraploid Brassica napus Reveals Homoeologous Exchanges between Subgenomes.</title>
        <authorList>
            <person name="Davis J.T."/>
        </authorList>
    </citation>
    <scope>NUCLEOTIDE SEQUENCE [LARGE SCALE GENOMIC DNA]</scope>
    <source>
        <strain evidence="13">cv. Da-Ae</strain>
        <tissue evidence="12">Seedling</tissue>
    </source>
</reference>
<dbReference type="PANTHER" id="PTHR43269">
    <property type="entry name" value="SODIUM/PROTON ANTIPORTER 1-RELATED"/>
    <property type="match status" value="1"/>
</dbReference>
<keyword evidence="13" id="KW-1185">Reference proteome</keyword>
<evidence type="ECO:0000256" key="2">
    <source>
        <dbReference type="ARBA" id="ARBA00022448"/>
    </source>
</evidence>
<dbReference type="InterPro" id="IPR045016">
    <property type="entry name" value="NhaD-like"/>
</dbReference>
<keyword evidence="8" id="KW-0472">Membrane</keyword>
<evidence type="ECO:0000259" key="11">
    <source>
        <dbReference type="Pfam" id="PF03600"/>
    </source>
</evidence>
<name>A0ABQ8AD78_BRANA</name>
<dbReference type="Proteomes" id="UP000824890">
    <property type="component" value="Unassembled WGS sequence"/>
</dbReference>
<evidence type="ECO:0000256" key="10">
    <source>
        <dbReference type="ARBA" id="ARBA00025753"/>
    </source>
</evidence>
<evidence type="ECO:0000256" key="6">
    <source>
        <dbReference type="ARBA" id="ARBA00023053"/>
    </source>
</evidence>
<sequence>MPLFLSCGRNNNRLHNSISTSPQVLFKSIDKQIRDTILAKKARKNFTTLMQTIWIHGGKKRPEKLLTKSSSSAVTPPSRTVLLCLFTPSVGFVTFFLSSILDNLSSTIVMVSLLRKLVPQSEYRKLLGAVVVMAANAGGAWTPIGDVTTTMLWIHGLGVLWVLTDAIHYGESERQKLKIPQALSFTSIE</sequence>
<keyword evidence="3" id="KW-0050">Antiport</keyword>
<organism evidence="12 13">
    <name type="scientific">Brassica napus</name>
    <name type="common">Rape</name>
    <dbReference type="NCBI Taxonomy" id="3708"/>
    <lineage>
        <taxon>Eukaryota</taxon>
        <taxon>Viridiplantae</taxon>
        <taxon>Streptophyta</taxon>
        <taxon>Embryophyta</taxon>
        <taxon>Tracheophyta</taxon>
        <taxon>Spermatophyta</taxon>
        <taxon>Magnoliopsida</taxon>
        <taxon>eudicotyledons</taxon>
        <taxon>Gunneridae</taxon>
        <taxon>Pentapetalae</taxon>
        <taxon>rosids</taxon>
        <taxon>malvids</taxon>
        <taxon>Brassicales</taxon>
        <taxon>Brassicaceae</taxon>
        <taxon>Brassiceae</taxon>
        <taxon>Brassica</taxon>
    </lineage>
</organism>
<keyword evidence="7" id="KW-0406">Ion transport</keyword>
<keyword evidence="5" id="KW-1133">Transmembrane helix</keyword>
<evidence type="ECO:0000256" key="9">
    <source>
        <dbReference type="ARBA" id="ARBA00023201"/>
    </source>
</evidence>
<comment type="caution">
    <text evidence="12">The sequence shown here is derived from an EMBL/GenBank/DDBJ whole genome shotgun (WGS) entry which is preliminary data.</text>
</comment>
<keyword evidence="9" id="KW-0739">Sodium transport</keyword>
<gene>
    <name evidence="12" type="ORF">HID58_052919</name>
</gene>
<comment type="similarity">
    <text evidence="10">Belongs to the NhaD Na(+)/H(+) (TC 2.A.62) antiporter family.</text>
</comment>
<keyword evidence="6" id="KW-0915">Sodium</keyword>
<dbReference type="PANTHER" id="PTHR43269:SF2">
    <property type="entry name" value="SODIUM_PROTON ANTIPORTER 1-RELATED"/>
    <property type="match status" value="1"/>
</dbReference>
<keyword evidence="4" id="KW-0812">Transmembrane</keyword>
<dbReference type="InterPro" id="IPR004680">
    <property type="entry name" value="Cit_transptr-like_dom"/>
</dbReference>
<dbReference type="Pfam" id="PF03600">
    <property type="entry name" value="CitMHS"/>
    <property type="match status" value="1"/>
</dbReference>
<evidence type="ECO:0000256" key="7">
    <source>
        <dbReference type="ARBA" id="ARBA00023065"/>
    </source>
</evidence>
<evidence type="ECO:0000313" key="12">
    <source>
        <dbReference type="EMBL" id="KAH0890490.1"/>
    </source>
</evidence>
<evidence type="ECO:0000256" key="1">
    <source>
        <dbReference type="ARBA" id="ARBA00004141"/>
    </source>
</evidence>
<keyword evidence="2" id="KW-0813">Transport</keyword>
<comment type="subcellular location">
    <subcellularLocation>
        <location evidence="1">Membrane</location>
        <topology evidence="1">Multi-pass membrane protein</topology>
    </subcellularLocation>
</comment>
<evidence type="ECO:0000256" key="5">
    <source>
        <dbReference type="ARBA" id="ARBA00022989"/>
    </source>
</evidence>
<dbReference type="EMBL" id="JAGKQM010000013">
    <property type="protein sequence ID" value="KAH0890490.1"/>
    <property type="molecule type" value="Genomic_DNA"/>
</dbReference>
<feature type="domain" description="Citrate transporter-like" evidence="11">
    <location>
        <begin position="90"/>
        <end position="152"/>
    </location>
</feature>
<accession>A0ABQ8AD78</accession>